<organism evidence="5 6">
    <name type="scientific">Trichococcus collinsii</name>
    <dbReference type="NCBI Taxonomy" id="157076"/>
    <lineage>
        <taxon>Bacteria</taxon>
        <taxon>Bacillati</taxon>
        <taxon>Bacillota</taxon>
        <taxon>Bacilli</taxon>
        <taxon>Lactobacillales</taxon>
        <taxon>Carnobacteriaceae</taxon>
        <taxon>Trichococcus</taxon>
    </lineage>
</organism>
<dbReference type="InterPro" id="IPR010090">
    <property type="entry name" value="Phage_tape_meas"/>
</dbReference>
<keyword evidence="6" id="KW-1185">Reference proteome</keyword>
<keyword evidence="3" id="KW-1133">Transmembrane helix</keyword>
<keyword evidence="2" id="KW-0175">Coiled coil</keyword>
<evidence type="ECO:0000256" key="2">
    <source>
        <dbReference type="SAM" id="Coils"/>
    </source>
</evidence>
<sequence>MANNQKEIKVSYKVVNQDFNKGITEINSDVKTLNKEFKLQSEQMKNTASDTDKLEASLSNLEKQLELAADKTTKTAKALENAKKMMGENSAEAKAWNDKLLDAKRSEEYLKNAIDDTNKKLQASKSDLNAAETETDQLGTAAKETGDKFEKMGDRIKNAADGAANAGKVLSVGLTAPVVAVATAATELATSYEEAMNKIQANTGASNKEMEEFQAIAEDIYKAGYGETYDDIAIAIAEVDEQLSGLQPDELENITKKAIILENTMGMDMTETLRGVNSLMGTYGMTAEEAFDFITVGAQNGLNKTDELGDNLAEYATLFEENGYSAEEMFAILQAGLDGGAYNLDKVNDLVKEFGIRIGDGTIKTAVEELGGSWKDIYDTWEASGESNDVLFQKMAQNLAGIEDPQAKQLALTEIWGSLGEDAGYKIVEAMGQVGDSYGEVTGATDTVVSAFESAFGTERTAMLRDLADSFMPVGEGIIDMIGEAQPFLEDFSGYITDIIDGFNGLPDSSQNFILGMGAVALGAGPALIIMGSIVGSIADLIGGFKLMAEIIPGLSSFIFGPWGLAIATAIGLGILIMTHWDEIKVAAAEDWAEIQTLLGIAGDKISEQWASDVADLQNIWATLKSAASSDWTEIETILSTAGSRISNQWANDKQDLVNIWNNISSSATTTWNAITSTIGGAKDKIGGFVEGIKSFFTNMKLKIPEISLPSLPKIKLNTASKTILGKTFTYPTGFDFYAAGGIMDAATIFGMNGGNMMIGGEAGKEAILPLNKKVLGDIGLGIVSANNQLMDALSSRDAVQASTVNINVYATVNSDYDVDRMTDRIDANLAKKNNEVLFGRGRRQ</sequence>
<dbReference type="Gene3D" id="1.20.120.20">
    <property type="entry name" value="Apolipoprotein"/>
    <property type="match status" value="1"/>
</dbReference>
<evidence type="ECO:0000256" key="3">
    <source>
        <dbReference type="SAM" id="Phobius"/>
    </source>
</evidence>
<dbReference type="AlphaFoldDB" id="A0AB38A3W3"/>
<dbReference type="PANTHER" id="PTHR37813">
    <property type="entry name" value="FELS-2 PROPHAGE PROTEIN"/>
    <property type="match status" value="1"/>
</dbReference>
<name>A0AB38A3W3_9LACT</name>
<comment type="caution">
    <text evidence="5">The sequence shown here is derived from an EMBL/GenBank/DDBJ whole genome shotgun (WGS) entry which is preliminary data.</text>
</comment>
<accession>A0AB38A3W3</accession>
<proteinExistence type="predicted"/>
<dbReference type="RefSeq" id="WP_086987787.1">
    <property type="nucleotide sequence ID" value="NZ_FJNA01000005.1"/>
</dbReference>
<keyword evidence="3" id="KW-0472">Membrane</keyword>
<protein>
    <submittedName>
        <fullName evidence="5">Phage-related minor tail protein</fullName>
    </submittedName>
</protein>
<keyword evidence="3" id="KW-0812">Transmembrane</keyword>
<evidence type="ECO:0000259" key="4">
    <source>
        <dbReference type="Pfam" id="PF10145"/>
    </source>
</evidence>
<evidence type="ECO:0000256" key="1">
    <source>
        <dbReference type="ARBA" id="ARBA00022612"/>
    </source>
</evidence>
<gene>
    <name evidence="5" type="ORF">SAMN04488525_1134</name>
</gene>
<feature type="coiled-coil region" evidence="2">
    <location>
        <begin position="44"/>
        <end position="82"/>
    </location>
</feature>
<dbReference type="PANTHER" id="PTHR37813:SF1">
    <property type="entry name" value="FELS-2 PROPHAGE PROTEIN"/>
    <property type="match status" value="1"/>
</dbReference>
<dbReference type="EMBL" id="FNQH01000013">
    <property type="protein sequence ID" value="SEA95403.1"/>
    <property type="molecule type" value="Genomic_DNA"/>
</dbReference>
<evidence type="ECO:0000313" key="6">
    <source>
        <dbReference type="Proteomes" id="UP000199042"/>
    </source>
</evidence>
<dbReference type="Proteomes" id="UP000199042">
    <property type="component" value="Unassembled WGS sequence"/>
</dbReference>
<reference evidence="5 6" key="1">
    <citation type="submission" date="2016-10" db="EMBL/GenBank/DDBJ databases">
        <authorList>
            <person name="Varghese N."/>
            <person name="Submissions S."/>
        </authorList>
    </citation>
    <scope>NUCLEOTIDE SEQUENCE [LARGE SCALE GENOMIC DNA]</scope>
    <source>
        <strain evidence="5 6">DSM 14526</strain>
    </source>
</reference>
<feature type="transmembrane region" description="Helical" evidence="3">
    <location>
        <begin position="513"/>
        <end position="539"/>
    </location>
</feature>
<evidence type="ECO:0000313" key="5">
    <source>
        <dbReference type="EMBL" id="SEA95403.1"/>
    </source>
</evidence>
<keyword evidence="1" id="KW-1188">Viral release from host cell</keyword>
<feature type="domain" description="Phage tail tape measure protein" evidence="4">
    <location>
        <begin position="225"/>
        <end position="416"/>
    </location>
</feature>
<dbReference type="Pfam" id="PF10145">
    <property type="entry name" value="PhageMin_Tail"/>
    <property type="match status" value="1"/>
</dbReference>
<feature type="transmembrane region" description="Helical" evidence="3">
    <location>
        <begin position="551"/>
        <end position="578"/>
    </location>
</feature>